<accession>A0A087M5G3</accession>
<protein>
    <submittedName>
        <fullName evidence="3">Amidohydrolase</fullName>
    </submittedName>
</protein>
<keyword evidence="4" id="KW-1185">Reference proteome</keyword>
<dbReference type="Gene3D" id="3.20.20.140">
    <property type="entry name" value="Metal-dependent hydrolases"/>
    <property type="match status" value="1"/>
</dbReference>
<dbReference type="Proteomes" id="UP000028981">
    <property type="component" value="Unassembled WGS sequence"/>
</dbReference>
<feature type="domain" description="Amidohydrolase-related" evidence="2">
    <location>
        <begin position="4"/>
        <end position="275"/>
    </location>
</feature>
<dbReference type="InterPro" id="IPR052350">
    <property type="entry name" value="Metallo-dep_Lactonases"/>
</dbReference>
<dbReference type="STRING" id="46914.JP75_03855"/>
<evidence type="ECO:0000313" key="3">
    <source>
        <dbReference type="EMBL" id="KFL32116.1"/>
    </source>
</evidence>
<evidence type="ECO:0000256" key="1">
    <source>
        <dbReference type="ARBA" id="ARBA00038310"/>
    </source>
</evidence>
<dbReference type="RefSeq" id="WP_035079500.1">
    <property type="nucleotide sequence ID" value="NZ_JQGC01000003.1"/>
</dbReference>
<comment type="caution">
    <text evidence="3">The sequence shown here is derived from an EMBL/GenBank/DDBJ whole genome shotgun (WGS) entry which is preliminary data.</text>
</comment>
<reference evidence="3 4" key="1">
    <citation type="submission" date="2014-08" db="EMBL/GenBank/DDBJ databases">
        <authorList>
            <person name="Hassan Y.I."/>
            <person name="Lepp D."/>
            <person name="Zhou T."/>
        </authorList>
    </citation>
    <scope>NUCLEOTIDE SEQUENCE [LARGE SCALE GENOMIC DNA]</scope>
    <source>
        <strain evidence="3 4">IFO13584</strain>
    </source>
</reference>
<evidence type="ECO:0000259" key="2">
    <source>
        <dbReference type="Pfam" id="PF04909"/>
    </source>
</evidence>
<gene>
    <name evidence="3" type="ORF">JP75_03855</name>
</gene>
<proteinExistence type="inferred from homology"/>
<evidence type="ECO:0000313" key="4">
    <source>
        <dbReference type="Proteomes" id="UP000028981"/>
    </source>
</evidence>
<sequence length="276" mass="30751">MRIVDTHLHLIYPDRLSYPWLGNAPAINKPWSVDAYWAEAKPLGIEAALHMEVDVAEADILAETEFVLGLPGIIGAIAACRPENPDFPAQLEKLLAVGKGRVKGLRRILHEVPDDVSAPQLFADNLRLLARHGLTFDLCLRADQLHLGVALAQKAPEVTFILDHCGNPDINSIGLDPWRQSLREIAALPNVMGKVSGIVNHCDPDWTPETLRPYVEHVIDSFGWDRVVWGSDHPVVTLTGSLTSWVEAAREIVADETQENQEKLFYRNAERIYRLG</sequence>
<dbReference type="AlphaFoldDB" id="A0A087M5G3"/>
<keyword evidence="3" id="KW-0378">Hydrolase</keyword>
<dbReference type="Pfam" id="PF04909">
    <property type="entry name" value="Amidohydro_2"/>
    <property type="match status" value="1"/>
</dbReference>
<dbReference type="EMBL" id="JQGC01000003">
    <property type="protein sequence ID" value="KFL32116.1"/>
    <property type="molecule type" value="Genomic_DNA"/>
</dbReference>
<dbReference type="PANTHER" id="PTHR43569">
    <property type="entry name" value="AMIDOHYDROLASE"/>
    <property type="match status" value="1"/>
</dbReference>
<name>A0A087M5G3_9HYPH</name>
<dbReference type="SUPFAM" id="SSF51556">
    <property type="entry name" value="Metallo-dependent hydrolases"/>
    <property type="match status" value="1"/>
</dbReference>
<dbReference type="OrthoDB" id="9787654at2"/>
<dbReference type="PANTHER" id="PTHR43569:SF2">
    <property type="entry name" value="AMIDOHYDROLASE-RELATED DOMAIN-CONTAINING PROTEIN"/>
    <property type="match status" value="1"/>
</dbReference>
<dbReference type="InterPro" id="IPR032466">
    <property type="entry name" value="Metal_Hydrolase"/>
</dbReference>
<dbReference type="InterPro" id="IPR006680">
    <property type="entry name" value="Amidohydro-rel"/>
</dbReference>
<comment type="similarity">
    <text evidence="1">Belongs to the metallo-dependent hydrolases superfamily.</text>
</comment>
<organism evidence="3 4">
    <name type="scientific">Devosia riboflavina</name>
    <dbReference type="NCBI Taxonomy" id="46914"/>
    <lineage>
        <taxon>Bacteria</taxon>
        <taxon>Pseudomonadati</taxon>
        <taxon>Pseudomonadota</taxon>
        <taxon>Alphaproteobacteria</taxon>
        <taxon>Hyphomicrobiales</taxon>
        <taxon>Devosiaceae</taxon>
        <taxon>Devosia</taxon>
    </lineage>
</organism>
<dbReference type="GO" id="GO:0016787">
    <property type="term" value="F:hydrolase activity"/>
    <property type="evidence" value="ECO:0007669"/>
    <property type="project" value="UniProtKB-KW"/>
</dbReference>